<evidence type="ECO:0000256" key="2">
    <source>
        <dbReference type="SAM" id="MobiDB-lite"/>
    </source>
</evidence>
<dbReference type="SUPFAM" id="SSF52172">
    <property type="entry name" value="CheY-like"/>
    <property type="match status" value="1"/>
</dbReference>
<dbReference type="RefSeq" id="WP_071900068.1">
    <property type="nucleotide sequence ID" value="NZ_MPIN01000005.1"/>
</dbReference>
<evidence type="ECO:0000256" key="1">
    <source>
        <dbReference type="PROSITE-ProRule" id="PRU00169"/>
    </source>
</evidence>
<organism evidence="4 5">
    <name type="scientific">Cystobacter ferrugineus</name>
    <dbReference type="NCBI Taxonomy" id="83449"/>
    <lineage>
        <taxon>Bacteria</taxon>
        <taxon>Pseudomonadati</taxon>
        <taxon>Myxococcota</taxon>
        <taxon>Myxococcia</taxon>
        <taxon>Myxococcales</taxon>
        <taxon>Cystobacterineae</taxon>
        <taxon>Archangiaceae</taxon>
        <taxon>Cystobacter</taxon>
    </lineage>
</organism>
<comment type="caution">
    <text evidence="1">Lacks conserved residue(s) required for the propagation of feature annotation.</text>
</comment>
<dbReference type="AlphaFoldDB" id="A0A1L9B8N1"/>
<dbReference type="OrthoDB" id="5519202at2"/>
<protein>
    <recommendedName>
        <fullName evidence="3">Response regulatory domain-containing protein</fullName>
    </recommendedName>
</protein>
<dbReference type="Proteomes" id="UP000182229">
    <property type="component" value="Unassembled WGS sequence"/>
</dbReference>
<keyword evidence="5" id="KW-1185">Reference proteome</keyword>
<reference evidence="4 5" key="2">
    <citation type="submission" date="2016-12" db="EMBL/GenBank/DDBJ databases">
        <title>Draft Genome Sequence of Cystobacter ferrugineus Strain Cbfe23.</title>
        <authorList>
            <person name="Akbar S."/>
            <person name="Dowd S.E."/>
            <person name="Stevens D.C."/>
        </authorList>
    </citation>
    <scope>NUCLEOTIDE SEQUENCE [LARGE SCALE GENOMIC DNA]</scope>
    <source>
        <strain evidence="4 5">Cbfe23</strain>
    </source>
</reference>
<evidence type="ECO:0000259" key="3">
    <source>
        <dbReference type="PROSITE" id="PS50110"/>
    </source>
</evidence>
<dbReference type="InterPro" id="IPR011006">
    <property type="entry name" value="CheY-like_superfamily"/>
</dbReference>
<gene>
    <name evidence="4" type="ORF">BON30_20480</name>
</gene>
<dbReference type="SMART" id="SM00448">
    <property type="entry name" value="REC"/>
    <property type="match status" value="1"/>
</dbReference>
<dbReference type="CDD" id="cd00156">
    <property type="entry name" value="REC"/>
    <property type="match status" value="1"/>
</dbReference>
<comment type="caution">
    <text evidence="4">The sequence shown here is derived from an EMBL/GenBank/DDBJ whole genome shotgun (WGS) entry which is preliminary data.</text>
</comment>
<accession>A0A1L9B8N1</accession>
<dbReference type="EMBL" id="MPIN01000005">
    <property type="protein sequence ID" value="OJH38620.1"/>
    <property type="molecule type" value="Genomic_DNA"/>
</dbReference>
<reference evidence="5" key="1">
    <citation type="submission" date="2016-11" db="EMBL/GenBank/DDBJ databases">
        <authorList>
            <person name="Shukria A."/>
            <person name="Stevens D.C."/>
        </authorList>
    </citation>
    <scope>NUCLEOTIDE SEQUENCE [LARGE SCALE GENOMIC DNA]</scope>
    <source>
        <strain evidence="5">Cbfe23</strain>
    </source>
</reference>
<evidence type="ECO:0000313" key="4">
    <source>
        <dbReference type="EMBL" id="OJH38620.1"/>
    </source>
</evidence>
<evidence type="ECO:0000313" key="5">
    <source>
        <dbReference type="Proteomes" id="UP000182229"/>
    </source>
</evidence>
<name>A0A1L9B8N1_9BACT</name>
<dbReference type="PROSITE" id="PS50110">
    <property type="entry name" value="RESPONSE_REGULATORY"/>
    <property type="match status" value="1"/>
</dbReference>
<dbReference type="InterPro" id="IPR001789">
    <property type="entry name" value="Sig_transdc_resp-reg_receiver"/>
</dbReference>
<dbReference type="Pfam" id="PF00072">
    <property type="entry name" value="Response_reg"/>
    <property type="match status" value="1"/>
</dbReference>
<proteinExistence type="predicted"/>
<feature type="compositionally biased region" description="Polar residues" evidence="2">
    <location>
        <begin position="10"/>
        <end position="19"/>
    </location>
</feature>
<feature type="region of interest" description="Disordered" evidence="2">
    <location>
        <begin position="1"/>
        <end position="33"/>
    </location>
</feature>
<dbReference type="GO" id="GO:0000160">
    <property type="term" value="P:phosphorelay signal transduction system"/>
    <property type="evidence" value="ECO:0007669"/>
    <property type="project" value="InterPro"/>
</dbReference>
<sequence>MVVKRAYSVVAQQNDSSPSGVRGTRRSPPERPRATPWRVVVMETLRERGHGLRELLLQDRFEVDVVEDARGALSRLAQELVPEGITPPDLLICNARMLGEPGLALLERWCHAHPWVPVILVSAFTNPRLRARMESLPVHLVLDQSFALEDVRSAALAMTESDVTS</sequence>
<dbReference type="Gene3D" id="3.40.50.2300">
    <property type="match status" value="1"/>
</dbReference>
<feature type="domain" description="Response regulatory" evidence="3">
    <location>
        <begin position="38"/>
        <end position="159"/>
    </location>
</feature>